<dbReference type="AlphaFoldDB" id="A0A919K366"/>
<evidence type="ECO:0000313" key="4">
    <source>
        <dbReference type="EMBL" id="GIE98417.1"/>
    </source>
</evidence>
<accession>A0A919K366</accession>
<evidence type="ECO:0000259" key="3">
    <source>
        <dbReference type="Pfam" id="PF12229"/>
    </source>
</evidence>
<proteinExistence type="predicted"/>
<name>A0A919K366_9ACTN</name>
<feature type="region of interest" description="Disordered" evidence="1">
    <location>
        <begin position="1"/>
        <end position="80"/>
    </location>
</feature>
<dbReference type="PANTHER" id="PTHR35788">
    <property type="entry name" value="EXPORTED PROTEIN-RELATED"/>
    <property type="match status" value="1"/>
</dbReference>
<comment type="caution">
    <text evidence="4">The sequence shown here is derived from an EMBL/GenBank/DDBJ whole genome shotgun (WGS) entry which is preliminary data.</text>
</comment>
<evidence type="ECO:0000313" key="5">
    <source>
        <dbReference type="Proteomes" id="UP000636960"/>
    </source>
</evidence>
<keyword evidence="2" id="KW-0812">Transmembrane</keyword>
<organism evidence="4 5">
    <name type="scientific">Paractinoplanes rishiriensis</name>
    <dbReference type="NCBI Taxonomy" id="1050105"/>
    <lineage>
        <taxon>Bacteria</taxon>
        <taxon>Bacillati</taxon>
        <taxon>Actinomycetota</taxon>
        <taxon>Actinomycetes</taxon>
        <taxon>Micromonosporales</taxon>
        <taxon>Micromonosporaceae</taxon>
        <taxon>Paractinoplanes</taxon>
    </lineage>
</organism>
<protein>
    <recommendedName>
        <fullName evidence="3">YoaR-like putative peptidoglycan binding domain-containing protein</fullName>
    </recommendedName>
</protein>
<dbReference type="InterPro" id="IPR022029">
    <property type="entry name" value="YoaR-like_PG-bd"/>
</dbReference>
<dbReference type="Pfam" id="PF12229">
    <property type="entry name" value="PG_binding_4"/>
    <property type="match status" value="1"/>
</dbReference>
<dbReference type="Proteomes" id="UP000636960">
    <property type="component" value="Unassembled WGS sequence"/>
</dbReference>
<feature type="transmembrane region" description="Helical" evidence="2">
    <location>
        <begin position="159"/>
        <end position="179"/>
    </location>
</feature>
<evidence type="ECO:0000256" key="2">
    <source>
        <dbReference type="SAM" id="Phobius"/>
    </source>
</evidence>
<dbReference type="EMBL" id="BOMV01000062">
    <property type="protein sequence ID" value="GIE98417.1"/>
    <property type="molecule type" value="Genomic_DNA"/>
</dbReference>
<feature type="compositionally biased region" description="Low complexity" evidence="1">
    <location>
        <begin position="117"/>
        <end position="138"/>
    </location>
</feature>
<dbReference type="Pfam" id="PF04294">
    <property type="entry name" value="VanW"/>
    <property type="match status" value="1"/>
</dbReference>
<feature type="compositionally biased region" description="Low complexity" evidence="1">
    <location>
        <begin position="45"/>
        <end position="63"/>
    </location>
</feature>
<evidence type="ECO:0000256" key="1">
    <source>
        <dbReference type="SAM" id="MobiDB-lite"/>
    </source>
</evidence>
<feature type="compositionally biased region" description="Pro residues" evidence="1">
    <location>
        <begin position="139"/>
        <end position="149"/>
    </location>
</feature>
<keyword evidence="2" id="KW-0472">Membrane</keyword>
<feature type="compositionally biased region" description="Basic and acidic residues" evidence="1">
    <location>
        <begin position="1"/>
        <end position="11"/>
    </location>
</feature>
<keyword evidence="2" id="KW-1133">Transmembrane helix</keyword>
<feature type="domain" description="YoaR-like putative peptidoglycan binding" evidence="3">
    <location>
        <begin position="352"/>
        <end position="462"/>
    </location>
</feature>
<gene>
    <name evidence="4" type="ORF">Ari01nite_58820</name>
</gene>
<dbReference type="PANTHER" id="PTHR35788:SF1">
    <property type="entry name" value="EXPORTED PROTEIN"/>
    <property type="match status" value="1"/>
</dbReference>
<dbReference type="InterPro" id="IPR052913">
    <property type="entry name" value="Glycopeptide_resist_protein"/>
</dbReference>
<keyword evidence="5" id="KW-1185">Reference proteome</keyword>
<feature type="region of interest" description="Disordered" evidence="1">
    <location>
        <begin position="109"/>
        <end position="154"/>
    </location>
</feature>
<sequence length="707" mass="73301">MPATSDDRQPGDDPTVVLTAPQSPTIPAQPSAGRTAPADPPTEILPAPATAAAPTSASAKPLAGTRPTTLASAAAEPPTEVLPATRAAAKPLIPAQTAPSHPRIFPTNPVYAGGGPEPTTALPAAPSLAGSAPSLAGSAPPPSPAPTPPGRGRWRGRRLIVAGTAAVLVTGAGATAAYATHGDVPRGTTVFGVDLGGNSRAEARAALQQHLDGRAAELAAPVKVRIGDKDGTVKPADVGLRVDVDATVEAAARGGVRLFGSRTVEPVTSIDATKLDAALRKAFGKLGAPMRKPAITFAGTTPKATYPEPGQDLDVTASADAVRAGWLGGQPITVPTVQVHPASTKEDVDKLLTTLARPAVASPVTITSDRGTLTVPPEAVARSLVLTADDSGAIKPRLDHAKLRTALASPLARLETTARDARMTISGGKPAITAGAEGSALDLAALAPQLLTVLGQSDGRTVAATVRTVPPKMTAEKLGQLGIKEKVSTFTTKFPGGLSSPRSQNIVQIAKQVDGAVVQPGATFSLNGHTGERTYAKGYKDAPVILDGKLTPGVGGGASQFTTTLFNATYYAGLEDVEHKPHSYYFNRYPSVIESTIFYPDLDFRFKNDSPHGVLLDTSYTSSTITVSVWSTKVWEKVTTERSARRNVTSPQTITLPAGPDCIATDGINGFTQDAWRLFHQDGKVVKREKFTWKYLAEPRYICGGED</sequence>
<dbReference type="InterPro" id="IPR007391">
    <property type="entry name" value="Vancomycin_resist_VanW"/>
</dbReference>
<reference evidence="4" key="1">
    <citation type="submission" date="2021-01" db="EMBL/GenBank/DDBJ databases">
        <title>Whole genome shotgun sequence of Actinoplanes rishiriensis NBRC 108556.</title>
        <authorList>
            <person name="Komaki H."/>
            <person name="Tamura T."/>
        </authorList>
    </citation>
    <scope>NUCLEOTIDE SEQUENCE</scope>
    <source>
        <strain evidence="4">NBRC 108556</strain>
    </source>
</reference>